<feature type="region of interest" description="Disordered" evidence="1">
    <location>
        <begin position="1"/>
        <end position="38"/>
    </location>
</feature>
<protein>
    <submittedName>
        <fullName evidence="2">Uncharacterized protein</fullName>
    </submittedName>
</protein>
<sequence length="38" mass="4186">MEYQRGLQRPARKRKQQPGRMAGEDAIMPGHGAHAAIA</sequence>
<keyword evidence="3" id="KW-1185">Reference proteome</keyword>
<dbReference type="EMBL" id="JAUSWK010000001">
    <property type="protein sequence ID" value="MDQ0565519.1"/>
    <property type="molecule type" value="Genomic_DNA"/>
</dbReference>
<reference evidence="2 3" key="1">
    <citation type="submission" date="2023-07" db="EMBL/GenBank/DDBJ databases">
        <title>Genomic Encyclopedia of Type Strains, Phase IV (KMG-IV): sequencing the most valuable type-strain genomes for metagenomic binning, comparative biology and taxonomic classification.</title>
        <authorList>
            <person name="Goeker M."/>
        </authorList>
    </citation>
    <scope>NUCLEOTIDE SEQUENCE [LARGE SCALE GENOMIC DNA]</scope>
    <source>
        <strain evidence="2 3">DSM 14432</strain>
    </source>
</reference>
<proteinExistence type="predicted"/>
<accession>A0ABU0N7W1</accession>
<gene>
    <name evidence="2" type="ORF">QOZ97_001029</name>
</gene>
<evidence type="ECO:0000313" key="2">
    <source>
        <dbReference type="EMBL" id="MDQ0565519.1"/>
    </source>
</evidence>
<comment type="caution">
    <text evidence="2">The sequence shown here is derived from an EMBL/GenBank/DDBJ whole genome shotgun (WGS) entry which is preliminary data.</text>
</comment>
<name>A0ABU0N7W1_9SPHN</name>
<evidence type="ECO:0000256" key="1">
    <source>
        <dbReference type="SAM" id="MobiDB-lite"/>
    </source>
</evidence>
<dbReference type="Proteomes" id="UP001238601">
    <property type="component" value="Unassembled WGS sequence"/>
</dbReference>
<evidence type="ECO:0000313" key="3">
    <source>
        <dbReference type="Proteomes" id="UP001238601"/>
    </source>
</evidence>
<organism evidence="2 3">
    <name type="scientific">Qipengyuania citrea</name>
    <dbReference type="NCBI Taxonomy" id="225971"/>
    <lineage>
        <taxon>Bacteria</taxon>
        <taxon>Pseudomonadati</taxon>
        <taxon>Pseudomonadota</taxon>
        <taxon>Alphaproteobacteria</taxon>
        <taxon>Sphingomonadales</taxon>
        <taxon>Erythrobacteraceae</taxon>
        <taxon>Qipengyuania</taxon>
    </lineage>
</organism>